<dbReference type="GO" id="GO:0000271">
    <property type="term" value="P:polysaccharide biosynthetic process"/>
    <property type="evidence" value="ECO:0007669"/>
    <property type="project" value="TreeGrafter"/>
</dbReference>
<dbReference type="PANTHER" id="PTHR30244">
    <property type="entry name" value="TRANSAMINASE"/>
    <property type="match status" value="1"/>
</dbReference>
<proteinExistence type="predicted"/>
<sequence>MSDTSCHHLWYAAKQCLCHQDEKYRKKVEEDLQGLWLSDKNTNHVMPLLSVRTGLDLFLSAKNFPKGSEIIMSAINIPDMGKIVKSHNLVIVSLDVSIETLEPKLDILPKLITTKTVAIIVAHLYGRIINMEPIIEFAHLHRLVVIEDCAESFCGFQNMGHPSSDVALFSFGVIKFYTSFGGCIAKIRDIEMYQSMQNIHRNYPIQTADMYLKKIVKYSFIYSWLHVGPLPKIGREVLNRFGVDYKAHFVRWMRGFPERMLEMIRWQPSTALLSTMLYRQQGFTQSEFEIQKKKGDYILSKLPVGYEPVGNMAMTNNYWLFPVLVDEPDELGNILNLLGVDAYRGATQLNLVEPCHEVMLGLFNGSEPLDKLYPHEAKYLIDHVLYLPVNKFVPYHHLDAMLKACTVAMEISKQKDRKPLHHKLKLLKSKL</sequence>
<dbReference type="SUPFAM" id="SSF53383">
    <property type="entry name" value="PLP-dependent transferases"/>
    <property type="match status" value="1"/>
</dbReference>
<evidence type="ECO:0000313" key="2">
    <source>
        <dbReference type="Proteomes" id="UP001497497"/>
    </source>
</evidence>
<dbReference type="GO" id="GO:0008483">
    <property type="term" value="F:transaminase activity"/>
    <property type="evidence" value="ECO:0007669"/>
    <property type="project" value="TreeGrafter"/>
</dbReference>
<dbReference type="Gene3D" id="3.40.640.10">
    <property type="entry name" value="Type I PLP-dependent aspartate aminotransferase-like (Major domain)"/>
    <property type="match status" value="1"/>
</dbReference>
<dbReference type="Pfam" id="PF01041">
    <property type="entry name" value="DegT_DnrJ_EryC1"/>
    <property type="match status" value="1"/>
</dbReference>
<name>A0AAV2HS04_LYMST</name>
<gene>
    <name evidence="1" type="ORF">GSLYS_00008866001</name>
</gene>
<keyword evidence="2" id="KW-1185">Reference proteome</keyword>
<dbReference type="InterPro" id="IPR015421">
    <property type="entry name" value="PyrdxlP-dep_Trfase_major"/>
</dbReference>
<evidence type="ECO:0000313" key="1">
    <source>
        <dbReference type="EMBL" id="CAL1534906.1"/>
    </source>
</evidence>
<dbReference type="FunFam" id="3.40.640.10:FF:000227">
    <property type="entry name" value="Predicted protein"/>
    <property type="match status" value="1"/>
</dbReference>
<dbReference type="AlphaFoldDB" id="A0AAV2HS04"/>
<reference evidence="1 2" key="1">
    <citation type="submission" date="2024-04" db="EMBL/GenBank/DDBJ databases">
        <authorList>
            <consortium name="Genoscope - CEA"/>
            <person name="William W."/>
        </authorList>
    </citation>
    <scope>NUCLEOTIDE SEQUENCE [LARGE SCALE GENOMIC DNA]</scope>
</reference>
<comment type="caution">
    <text evidence="1">The sequence shown here is derived from an EMBL/GenBank/DDBJ whole genome shotgun (WGS) entry which is preliminary data.</text>
</comment>
<dbReference type="InterPro" id="IPR015424">
    <property type="entry name" value="PyrdxlP-dep_Trfase"/>
</dbReference>
<dbReference type="GO" id="GO:0030170">
    <property type="term" value="F:pyridoxal phosphate binding"/>
    <property type="evidence" value="ECO:0007669"/>
    <property type="project" value="TreeGrafter"/>
</dbReference>
<dbReference type="Proteomes" id="UP001497497">
    <property type="component" value="Unassembled WGS sequence"/>
</dbReference>
<organism evidence="1 2">
    <name type="scientific">Lymnaea stagnalis</name>
    <name type="common">Great pond snail</name>
    <name type="synonym">Helix stagnalis</name>
    <dbReference type="NCBI Taxonomy" id="6523"/>
    <lineage>
        <taxon>Eukaryota</taxon>
        <taxon>Metazoa</taxon>
        <taxon>Spiralia</taxon>
        <taxon>Lophotrochozoa</taxon>
        <taxon>Mollusca</taxon>
        <taxon>Gastropoda</taxon>
        <taxon>Heterobranchia</taxon>
        <taxon>Euthyneura</taxon>
        <taxon>Panpulmonata</taxon>
        <taxon>Hygrophila</taxon>
        <taxon>Lymnaeoidea</taxon>
        <taxon>Lymnaeidae</taxon>
        <taxon>Lymnaea</taxon>
    </lineage>
</organism>
<dbReference type="PANTHER" id="PTHR30244:SF34">
    <property type="entry name" value="DTDP-4-AMINO-4,6-DIDEOXYGALACTOSE TRANSAMINASE"/>
    <property type="match status" value="1"/>
</dbReference>
<dbReference type="InterPro" id="IPR000653">
    <property type="entry name" value="DegT/StrS_aminotransferase"/>
</dbReference>
<dbReference type="EMBL" id="CAXITT010000185">
    <property type="protein sequence ID" value="CAL1534906.1"/>
    <property type="molecule type" value="Genomic_DNA"/>
</dbReference>
<accession>A0AAV2HS04</accession>
<protein>
    <submittedName>
        <fullName evidence="1">Uncharacterized protein</fullName>
    </submittedName>
</protein>